<feature type="region of interest" description="Disordered" evidence="7">
    <location>
        <begin position="935"/>
        <end position="957"/>
    </location>
</feature>
<dbReference type="GO" id="GO:0000146">
    <property type="term" value="F:microfilament motor activity"/>
    <property type="evidence" value="ECO:0007669"/>
    <property type="project" value="TreeGrafter"/>
</dbReference>
<keyword evidence="1 6" id="KW-0547">Nucleotide-binding</keyword>
<dbReference type="OrthoDB" id="312459at2759"/>
<dbReference type="Proteomes" id="UP000002729">
    <property type="component" value="Unassembled WGS sequence"/>
</dbReference>
<dbReference type="RefSeq" id="XP_009033413.1">
    <property type="nucleotide sequence ID" value="XM_009035165.1"/>
</dbReference>
<dbReference type="EMBL" id="GL833121">
    <property type="protein sequence ID" value="EGB12375.1"/>
    <property type="molecule type" value="Genomic_DNA"/>
</dbReference>
<evidence type="ECO:0000256" key="5">
    <source>
        <dbReference type="ARBA" id="ARBA00023203"/>
    </source>
</evidence>
<proteinExistence type="inferred from homology"/>
<dbReference type="GO" id="GO:0051015">
    <property type="term" value="F:actin filament binding"/>
    <property type="evidence" value="ECO:0007669"/>
    <property type="project" value="TreeGrafter"/>
</dbReference>
<evidence type="ECO:0000256" key="2">
    <source>
        <dbReference type="ARBA" id="ARBA00022840"/>
    </source>
</evidence>
<dbReference type="PANTHER" id="PTHR13140">
    <property type="entry name" value="MYOSIN"/>
    <property type="match status" value="1"/>
</dbReference>
<dbReference type="OMA" id="SHYAYAN"/>
<dbReference type="PROSITE" id="PS51456">
    <property type="entry name" value="MYOSIN_MOTOR"/>
    <property type="match status" value="1"/>
</dbReference>
<dbReference type="Gene3D" id="1.20.5.4820">
    <property type="match status" value="1"/>
</dbReference>
<accession>F0XZB9</accession>
<feature type="domain" description="Myosin motor" evidence="8">
    <location>
        <begin position="1"/>
        <end position="732"/>
    </location>
</feature>
<dbReference type="InterPro" id="IPR001609">
    <property type="entry name" value="Myosin_head_motor_dom-like"/>
</dbReference>
<evidence type="ECO:0000256" key="6">
    <source>
        <dbReference type="PROSITE-ProRule" id="PRU00782"/>
    </source>
</evidence>
<dbReference type="Gene3D" id="1.20.58.530">
    <property type="match status" value="1"/>
</dbReference>
<evidence type="ECO:0000256" key="1">
    <source>
        <dbReference type="ARBA" id="ARBA00022741"/>
    </source>
</evidence>
<dbReference type="InterPro" id="IPR036961">
    <property type="entry name" value="Kinesin_motor_dom_sf"/>
</dbReference>
<feature type="binding site" evidence="6">
    <location>
        <begin position="90"/>
        <end position="97"/>
    </location>
    <ligand>
        <name>ATP</name>
        <dbReference type="ChEBI" id="CHEBI:30616"/>
    </ligand>
</feature>
<dbReference type="InParanoid" id="F0XZB9"/>
<dbReference type="Pfam" id="PF00063">
    <property type="entry name" value="Myosin_head"/>
    <property type="match status" value="1"/>
</dbReference>
<dbReference type="PANTHER" id="PTHR13140:SF845">
    <property type="entry name" value="MYOSIN-LIKE PROTEIN"/>
    <property type="match status" value="1"/>
</dbReference>
<evidence type="ECO:0000256" key="4">
    <source>
        <dbReference type="ARBA" id="ARBA00023175"/>
    </source>
</evidence>
<dbReference type="eggNOG" id="KOG0160">
    <property type="taxonomic scope" value="Eukaryota"/>
</dbReference>
<keyword evidence="10" id="KW-1185">Reference proteome</keyword>
<feature type="region of interest" description="Actin-binding" evidence="6">
    <location>
        <begin position="608"/>
        <end position="630"/>
    </location>
</feature>
<gene>
    <name evidence="9" type="ORF">AURANDRAFT_36122</name>
</gene>
<dbReference type="GO" id="GO:0007015">
    <property type="term" value="P:actin filament organization"/>
    <property type="evidence" value="ECO:0007669"/>
    <property type="project" value="TreeGrafter"/>
</dbReference>
<dbReference type="GO" id="GO:0005524">
    <property type="term" value="F:ATP binding"/>
    <property type="evidence" value="ECO:0007669"/>
    <property type="project" value="UniProtKB-UniRule"/>
</dbReference>
<dbReference type="GO" id="GO:0016459">
    <property type="term" value="C:myosin complex"/>
    <property type="evidence" value="ECO:0007669"/>
    <property type="project" value="UniProtKB-KW"/>
</dbReference>
<dbReference type="SUPFAM" id="SSF52540">
    <property type="entry name" value="P-loop containing nucleoside triphosphate hydrolases"/>
    <property type="match status" value="1"/>
</dbReference>
<dbReference type="InterPro" id="IPR027417">
    <property type="entry name" value="P-loop_NTPase"/>
</dbReference>
<dbReference type="AlphaFoldDB" id="F0XZB9"/>
<dbReference type="KEGG" id="aaf:AURANDRAFT_36122"/>
<dbReference type="Gene3D" id="1.10.10.820">
    <property type="match status" value="1"/>
</dbReference>
<organism evidence="10">
    <name type="scientific">Aureococcus anophagefferens</name>
    <name type="common">Harmful bloom alga</name>
    <dbReference type="NCBI Taxonomy" id="44056"/>
    <lineage>
        <taxon>Eukaryota</taxon>
        <taxon>Sar</taxon>
        <taxon>Stramenopiles</taxon>
        <taxon>Ochrophyta</taxon>
        <taxon>Pelagophyceae</taxon>
        <taxon>Pelagomonadales</taxon>
        <taxon>Pelagomonadaceae</taxon>
        <taxon>Aureococcus</taxon>
    </lineage>
</organism>
<feature type="region of interest" description="Disordered" evidence="7">
    <location>
        <begin position="570"/>
        <end position="590"/>
    </location>
</feature>
<dbReference type="CDD" id="cd00124">
    <property type="entry name" value="MYSc"/>
    <property type="match status" value="1"/>
</dbReference>
<comment type="similarity">
    <text evidence="6">Belongs to the TRAFAC class myosin-kinesin ATPase superfamily. Myosin family.</text>
</comment>
<dbReference type="GO" id="GO:0016020">
    <property type="term" value="C:membrane"/>
    <property type="evidence" value="ECO:0007669"/>
    <property type="project" value="TreeGrafter"/>
</dbReference>
<dbReference type="Gene3D" id="3.40.850.10">
    <property type="entry name" value="Kinesin motor domain"/>
    <property type="match status" value="1"/>
</dbReference>
<dbReference type="SMART" id="SM00242">
    <property type="entry name" value="MYSc"/>
    <property type="match status" value="1"/>
</dbReference>
<dbReference type="Gene3D" id="1.20.120.720">
    <property type="entry name" value="Myosin VI head, motor domain, U50 subdomain"/>
    <property type="match status" value="1"/>
</dbReference>
<feature type="non-terminal residue" evidence="9">
    <location>
        <position position="957"/>
    </location>
</feature>
<evidence type="ECO:0000313" key="9">
    <source>
        <dbReference type="EMBL" id="EGB12375.1"/>
    </source>
</evidence>
<keyword evidence="3 6" id="KW-0518">Myosin</keyword>
<dbReference type="GeneID" id="20221688"/>
<keyword evidence="2 6" id="KW-0067">ATP-binding</keyword>
<protein>
    <recommendedName>
        <fullName evidence="8">Myosin motor domain-containing protein</fullName>
    </recommendedName>
</protein>
<reference evidence="9 10" key="1">
    <citation type="journal article" date="2011" name="Proc. Natl. Acad. Sci. U.S.A.">
        <title>Niche of harmful alga Aureococcus anophagefferens revealed through ecogenomics.</title>
        <authorList>
            <person name="Gobler C.J."/>
            <person name="Berry D.L."/>
            <person name="Dyhrman S.T."/>
            <person name="Wilhelm S.W."/>
            <person name="Salamov A."/>
            <person name="Lobanov A.V."/>
            <person name="Zhang Y."/>
            <person name="Collier J.L."/>
            <person name="Wurch L.L."/>
            <person name="Kustka A.B."/>
            <person name="Dill B.D."/>
            <person name="Shah M."/>
            <person name="VerBerkmoes N.C."/>
            <person name="Kuo A."/>
            <person name="Terry A."/>
            <person name="Pangilinan J."/>
            <person name="Lindquist E.A."/>
            <person name="Lucas S."/>
            <person name="Paulsen I.T."/>
            <person name="Hattenrath-Lehmann T.K."/>
            <person name="Talmage S.C."/>
            <person name="Walker E.A."/>
            <person name="Koch F."/>
            <person name="Burson A.M."/>
            <person name="Marcoval M.A."/>
            <person name="Tang Y.Z."/>
            <person name="Lecleir G.R."/>
            <person name="Coyne K.J."/>
            <person name="Berg G.M."/>
            <person name="Bertrand E.M."/>
            <person name="Saito M.A."/>
            <person name="Gladyshev V.N."/>
            <person name="Grigoriev I.V."/>
        </authorList>
    </citation>
    <scope>NUCLEOTIDE SEQUENCE [LARGE SCALE GENOMIC DNA]</scope>
    <source>
        <strain evidence="10">CCMP 1984</strain>
    </source>
</reference>
<evidence type="ECO:0000313" key="10">
    <source>
        <dbReference type="Proteomes" id="UP000002729"/>
    </source>
</evidence>
<keyword evidence="4 6" id="KW-0505">Motor protein</keyword>
<name>F0XZB9_AURAN</name>
<dbReference type="GO" id="GO:0005737">
    <property type="term" value="C:cytoplasm"/>
    <property type="evidence" value="ECO:0007669"/>
    <property type="project" value="TreeGrafter"/>
</dbReference>
<sequence>MRRYEAGSIYTFNGAILIAVNPFQRLQLYTEEILESYYNDGLLRSQGIEGKRLAPHVYTIADAAYRDMATAILGGAAAQGGASQSVLISGESGAGKTETTKIVMRYLTVVGKGGDGSNAVIMEKVLQSNPILEAFGNARTVRNDNSSRFGKFIELKFDDRGAMRGAAVDTYLLEKIRLPRHAAGERNFHVFYQLHATTIAKAETSGAAAAAASVGGDKWHLAADCGSHYAYANQGGVCELATMDDGEEFAKTVKALGLIGVDGAMVARCFDLAAALLHLGDVQFDFDVGDDGGGSAVSGDSAAELAEAAALAALDEAALVKALTTRLVKTRSEEYVVRLVPKDAASARDALAKALYGRLFEWLVVEINRGISAEDDGTFAVAASIGVLDIFGFECFAVNSFEQLCINYTNETLQQQFNRYVFKLEQEEYAREAIAWSFIEFPDNQDCLDLIEGGRKVTPPEGGLLAMLDDECRLPRGSDANYAARVGKSLLKTSKRIAASKKQVVDGVFEVKHYAGPVPYVVDGFLEKNKDELPAAALLLFEAARGETQGALIGAICDARDAAAAAALRDESASTSKKPPPGSLAAAPRGAASKKATVTVGSQFKSQLASLMRAVSATKPHYVRCLKPNDDNVPDAFWRVRVAEQLRYGGVLEAVRVARSGFPVRMPHAEFLRHYRPLGAAFASKLDGRAACEALIAVAAANAGFAADQAQLGKTKVFLRKHAHDALETDRAAARRAAAVKCQAATRRALSAGDVLRKLAAARVLAAFGRVALALKRLAAARRTRAATRLQACLFRGAMPRRALRRVRRGVAATQGLYRGARGRAVAVAARAEHAAERLQAWARAEPLRRLRFATVARVVAAQARARARLARAALGRLKRDRADVGRLRGEAEAMKAEIVRLQEDARRQAFEREAAAAEAAAVEVARLAAELEASKQAREREVKDREAKHRLDADAA</sequence>
<dbReference type="PRINTS" id="PR00193">
    <property type="entry name" value="MYOSINHEAVY"/>
</dbReference>
<keyword evidence="5 6" id="KW-0009">Actin-binding</keyword>
<evidence type="ECO:0000256" key="7">
    <source>
        <dbReference type="SAM" id="MobiDB-lite"/>
    </source>
</evidence>
<evidence type="ECO:0000256" key="3">
    <source>
        <dbReference type="ARBA" id="ARBA00023123"/>
    </source>
</evidence>
<evidence type="ECO:0000259" key="8">
    <source>
        <dbReference type="PROSITE" id="PS51456"/>
    </source>
</evidence>